<organism evidence="2 3">
    <name type="scientific">Thalassovita taeanensis</name>
    <dbReference type="NCBI Taxonomy" id="657014"/>
    <lineage>
        <taxon>Bacteria</taxon>
        <taxon>Pseudomonadati</taxon>
        <taxon>Pseudomonadota</taxon>
        <taxon>Alphaproteobacteria</taxon>
        <taxon>Rhodobacterales</taxon>
        <taxon>Roseobacteraceae</taxon>
        <taxon>Thalassovita</taxon>
    </lineage>
</organism>
<dbReference type="STRING" id="657014.SAMN04488092_10350"/>
<keyword evidence="1" id="KW-0472">Membrane</keyword>
<sequence length="62" mass="6323">MFLHARGMAPARIGLKHVLGARELPLMTILASGSACWLLAVAASMIVGTGLGLICGYVGGLD</sequence>
<keyword evidence="1" id="KW-1133">Transmembrane helix</keyword>
<reference evidence="2 3" key="1">
    <citation type="submission" date="2016-10" db="EMBL/GenBank/DDBJ databases">
        <authorList>
            <person name="de Groot N.N."/>
        </authorList>
    </citation>
    <scope>NUCLEOTIDE SEQUENCE [LARGE SCALE GENOMIC DNA]</scope>
    <source>
        <strain evidence="2 3">DSM 22007</strain>
    </source>
</reference>
<proteinExistence type="predicted"/>
<accession>A0A1H9BYH3</accession>
<evidence type="ECO:0000256" key="1">
    <source>
        <dbReference type="SAM" id="Phobius"/>
    </source>
</evidence>
<keyword evidence="3" id="KW-1185">Reference proteome</keyword>
<dbReference type="AlphaFoldDB" id="A0A1H9BYH3"/>
<name>A0A1H9BYH3_9RHOB</name>
<protein>
    <submittedName>
        <fullName evidence="2">Uncharacterized protein</fullName>
    </submittedName>
</protein>
<dbReference type="EMBL" id="FOEP01000003">
    <property type="protein sequence ID" value="SEP93904.1"/>
    <property type="molecule type" value="Genomic_DNA"/>
</dbReference>
<gene>
    <name evidence="2" type="ORF">SAMN04488092_10350</name>
</gene>
<dbReference type="Proteomes" id="UP000198634">
    <property type="component" value="Unassembled WGS sequence"/>
</dbReference>
<feature type="transmembrane region" description="Helical" evidence="1">
    <location>
        <begin position="36"/>
        <end position="59"/>
    </location>
</feature>
<keyword evidence="1" id="KW-0812">Transmembrane</keyword>
<evidence type="ECO:0000313" key="3">
    <source>
        <dbReference type="Proteomes" id="UP000198634"/>
    </source>
</evidence>
<evidence type="ECO:0000313" key="2">
    <source>
        <dbReference type="EMBL" id="SEP93904.1"/>
    </source>
</evidence>